<gene>
    <name evidence="1" type="ORF">M413DRAFT_449276</name>
</gene>
<evidence type="ECO:0000313" key="2">
    <source>
        <dbReference type="Proteomes" id="UP000053424"/>
    </source>
</evidence>
<keyword evidence="2" id="KW-1185">Reference proteome</keyword>
<sequence>MNRFGVDVDDNYQIVQFQNAPKGVVLRKRLSKKMVAISKQNNDRFLRGQFKWCLKVHFLGGDARDDYPDGGGGLAEEAADYGIDLDDPKWHTPIGREVREVMEMHEEILDSDSDSDSDY</sequence>
<dbReference type="EMBL" id="KN831807">
    <property type="protein sequence ID" value="KIM36219.1"/>
    <property type="molecule type" value="Genomic_DNA"/>
</dbReference>
<dbReference type="AlphaFoldDB" id="A0A0C3BVY1"/>
<organism evidence="1 2">
    <name type="scientific">Hebeloma cylindrosporum</name>
    <dbReference type="NCBI Taxonomy" id="76867"/>
    <lineage>
        <taxon>Eukaryota</taxon>
        <taxon>Fungi</taxon>
        <taxon>Dikarya</taxon>
        <taxon>Basidiomycota</taxon>
        <taxon>Agaricomycotina</taxon>
        <taxon>Agaricomycetes</taxon>
        <taxon>Agaricomycetidae</taxon>
        <taxon>Agaricales</taxon>
        <taxon>Agaricineae</taxon>
        <taxon>Hymenogastraceae</taxon>
        <taxon>Hebeloma</taxon>
    </lineage>
</organism>
<accession>A0A0C3BVY1</accession>
<evidence type="ECO:0000313" key="1">
    <source>
        <dbReference type="EMBL" id="KIM36219.1"/>
    </source>
</evidence>
<protein>
    <submittedName>
        <fullName evidence="1">Uncharacterized protein</fullName>
    </submittedName>
</protein>
<name>A0A0C3BVY1_HEBCY</name>
<proteinExistence type="predicted"/>
<dbReference type="OrthoDB" id="3263651at2759"/>
<dbReference type="Proteomes" id="UP000053424">
    <property type="component" value="Unassembled WGS sequence"/>
</dbReference>
<dbReference type="HOGENOM" id="CLU_2061785_0_0_1"/>
<reference evidence="1 2" key="1">
    <citation type="submission" date="2014-04" db="EMBL/GenBank/DDBJ databases">
        <authorList>
            <consortium name="DOE Joint Genome Institute"/>
            <person name="Kuo A."/>
            <person name="Gay G."/>
            <person name="Dore J."/>
            <person name="Kohler A."/>
            <person name="Nagy L.G."/>
            <person name="Floudas D."/>
            <person name="Copeland A."/>
            <person name="Barry K.W."/>
            <person name="Cichocki N."/>
            <person name="Veneault-Fourrey C."/>
            <person name="LaButti K."/>
            <person name="Lindquist E.A."/>
            <person name="Lipzen A."/>
            <person name="Lundell T."/>
            <person name="Morin E."/>
            <person name="Murat C."/>
            <person name="Sun H."/>
            <person name="Tunlid A."/>
            <person name="Henrissat B."/>
            <person name="Grigoriev I.V."/>
            <person name="Hibbett D.S."/>
            <person name="Martin F."/>
            <person name="Nordberg H.P."/>
            <person name="Cantor M.N."/>
            <person name="Hua S.X."/>
        </authorList>
    </citation>
    <scope>NUCLEOTIDE SEQUENCE [LARGE SCALE GENOMIC DNA]</scope>
    <source>
        <strain evidence="2">h7</strain>
    </source>
</reference>
<reference evidence="2" key="2">
    <citation type="submission" date="2015-01" db="EMBL/GenBank/DDBJ databases">
        <title>Evolutionary Origins and Diversification of the Mycorrhizal Mutualists.</title>
        <authorList>
            <consortium name="DOE Joint Genome Institute"/>
            <consortium name="Mycorrhizal Genomics Consortium"/>
            <person name="Kohler A."/>
            <person name="Kuo A."/>
            <person name="Nagy L.G."/>
            <person name="Floudas D."/>
            <person name="Copeland A."/>
            <person name="Barry K.W."/>
            <person name="Cichocki N."/>
            <person name="Veneault-Fourrey C."/>
            <person name="LaButti K."/>
            <person name="Lindquist E.A."/>
            <person name="Lipzen A."/>
            <person name="Lundell T."/>
            <person name="Morin E."/>
            <person name="Murat C."/>
            <person name="Riley R."/>
            <person name="Ohm R."/>
            <person name="Sun H."/>
            <person name="Tunlid A."/>
            <person name="Henrissat B."/>
            <person name="Grigoriev I.V."/>
            <person name="Hibbett D.S."/>
            <person name="Martin F."/>
        </authorList>
    </citation>
    <scope>NUCLEOTIDE SEQUENCE [LARGE SCALE GENOMIC DNA]</scope>
    <source>
        <strain evidence="2">h7</strain>
    </source>
</reference>